<organism evidence="1 2">
    <name type="scientific">Pyronema omphalodes (strain CBS 100304)</name>
    <name type="common">Pyronema confluens</name>
    <dbReference type="NCBI Taxonomy" id="1076935"/>
    <lineage>
        <taxon>Eukaryota</taxon>
        <taxon>Fungi</taxon>
        <taxon>Dikarya</taxon>
        <taxon>Ascomycota</taxon>
        <taxon>Pezizomycotina</taxon>
        <taxon>Pezizomycetes</taxon>
        <taxon>Pezizales</taxon>
        <taxon>Pyronemataceae</taxon>
        <taxon>Pyronema</taxon>
    </lineage>
</organism>
<evidence type="ECO:0000313" key="1">
    <source>
        <dbReference type="EMBL" id="CCX30405.1"/>
    </source>
</evidence>
<dbReference type="EMBL" id="HF935441">
    <property type="protein sequence ID" value="CCX30405.1"/>
    <property type="molecule type" value="Genomic_DNA"/>
</dbReference>
<name>U4LM41_PYROM</name>
<gene>
    <name evidence="1" type="ORF">PCON_08604</name>
</gene>
<dbReference type="AlphaFoldDB" id="U4LM41"/>
<sequence length="40" mass="4720">MVFNLDDKPPRVDSPHQPSLTLIRLRAQERLRREAVHNLT</sequence>
<accession>U4LM41</accession>
<reference evidence="1 2" key="1">
    <citation type="journal article" date="2013" name="PLoS Genet.">
        <title>The genome and development-dependent transcriptomes of Pyronema confluens: a window into fungal evolution.</title>
        <authorList>
            <person name="Traeger S."/>
            <person name="Altegoer F."/>
            <person name="Freitag M."/>
            <person name="Gabaldon T."/>
            <person name="Kempken F."/>
            <person name="Kumar A."/>
            <person name="Marcet-Houben M."/>
            <person name="Poggeler S."/>
            <person name="Stajich J.E."/>
            <person name="Nowrousian M."/>
        </authorList>
    </citation>
    <scope>NUCLEOTIDE SEQUENCE [LARGE SCALE GENOMIC DNA]</scope>
    <source>
        <strain evidence="2">CBS 100304</strain>
        <tissue evidence="1">Vegetative mycelium</tissue>
    </source>
</reference>
<keyword evidence="2" id="KW-1185">Reference proteome</keyword>
<protein>
    <submittedName>
        <fullName evidence="1">Uncharacterized protein</fullName>
    </submittedName>
</protein>
<dbReference type="Proteomes" id="UP000018144">
    <property type="component" value="Unassembled WGS sequence"/>
</dbReference>
<evidence type="ECO:0000313" key="2">
    <source>
        <dbReference type="Proteomes" id="UP000018144"/>
    </source>
</evidence>
<proteinExistence type="predicted"/>